<dbReference type="GeneID" id="92741193"/>
<reference evidence="3" key="4">
    <citation type="submission" date="2023-08" db="EMBL/GenBank/DDBJ databases">
        <title>Complete Genome Sequences of butyrate producing Anaerostipes hadrus strains BA1 and GIF7 isolated from the terminal ileum of a healthy lean male.</title>
        <authorList>
            <person name="Low A."/>
            <person name="Sheludchenko M."/>
            <person name="Cheng H.E."/>
            <person name="Koh X.Q."/>
            <person name="Lee J."/>
        </authorList>
    </citation>
    <scope>NUCLEOTIDE SEQUENCE</scope>
    <source>
        <strain evidence="3">BA1</strain>
    </source>
</reference>
<reference evidence="1 4" key="1">
    <citation type="submission" date="2015-09" db="EMBL/GenBank/DDBJ databases">
        <authorList>
            <consortium name="Pathogen Informatics"/>
        </authorList>
    </citation>
    <scope>NUCLEOTIDE SEQUENCE [LARGE SCALE GENOMIC DNA]</scope>
    <source>
        <strain evidence="1 4">2789STDY5834908</strain>
    </source>
</reference>
<dbReference type="RefSeq" id="WP_055162607.1">
    <property type="nucleotide sequence ID" value="NZ_CP132968.1"/>
</dbReference>
<evidence type="ECO:0000313" key="4">
    <source>
        <dbReference type="Proteomes" id="UP000095564"/>
    </source>
</evidence>
<dbReference type="EMBL" id="CP132968">
    <property type="protein sequence ID" value="WMD17880.1"/>
    <property type="molecule type" value="Genomic_DNA"/>
</dbReference>
<accession>A0A174UW50</accession>
<name>A0A174UW50_ANAHA</name>
<evidence type="ECO:0000313" key="3">
    <source>
        <dbReference type="EMBL" id="WMD17880.1"/>
    </source>
</evidence>
<gene>
    <name evidence="1" type="ORF">ERS852520_03485</name>
    <name evidence="2" type="ORF">G5A72_14585</name>
    <name evidence="3" type="ORF">RBI15_07300</name>
</gene>
<reference evidence="2 5" key="2">
    <citation type="journal article" date="2020" name="Cell Host Microbe">
        <title>Functional and Genomic Variation between Human-Derived Isolates of Lachnospiraceae Reveals Inter- and Intra-Species Diversity.</title>
        <authorList>
            <person name="Sorbara M.T."/>
            <person name="Littmann E.R."/>
            <person name="Fontana E."/>
            <person name="Moody T.U."/>
            <person name="Kohout C.E."/>
            <person name="Gjonbalaj M."/>
            <person name="Eaton V."/>
            <person name="Seok R."/>
            <person name="Leiner I.M."/>
            <person name="Pamer E.G."/>
        </authorList>
    </citation>
    <scope>NUCLEOTIDE SEQUENCE [LARGE SCALE GENOMIC DNA]</scope>
    <source>
        <strain evidence="2 5">MSK.14.57</strain>
    </source>
</reference>
<evidence type="ECO:0000313" key="2">
    <source>
        <dbReference type="EMBL" id="NSJ80780.1"/>
    </source>
</evidence>
<evidence type="ECO:0000313" key="5">
    <source>
        <dbReference type="Proteomes" id="UP001644750"/>
    </source>
</evidence>
<dbReference type="Proteomes" id="UP001243496">
    <property type="component" value="Chromosome"/>
</dbReference>
<dbReference type="EMBL" id="JAAITB010000040">
    <property type="protein sequence ID" value="NSJ80780.1"/>
    <property type="molecule type" value="Genomic_DNA"/>
</dbReference>
<dbReference type="EMBL" id="CZAU01000061">
    <property type="protein sequence ID" value="CUQ23975.1"/>
    <property type="molecule type" value="Genomic_DNA"/>
</dbReference>
<dbReference type="AlphaFoldDB" id="A0A174UW50"/>
<dbReference type="Proteomes" id="UP001644750">
    <property type="component" value="Unassembled WGS sequence"/>
</dbReference>
<reference evidence="2" key="3">
    <citation type="submission" date="2020-02" db="EMBL/GenBank/DDBJ databases">
        <authorList>
            <person name="Littmann E."/>
            <person name="Sorbara M."/>
        </authorList>
    </citation>
    <scope>NUCLEOTIDE SEQUENCE</scope>
    <source>
        <strain evidence="2">MSK.14.57</strain>
    </source>
</reference>
<dbReference type="Pfam" id="PF05107">
    <property type="entry name" value="Cas_Cas7"/>
    <property type="match status" value="1"/>
</dbReference>
<protein>
    <submittedName>
        <fullName evidence="2">Type I CRISPR-associated protein Cas7</fullName>
    </submittedName>
    <submittedName>
        <fullName evidence="1">Uncharacterized protein predicted to be involved in DNA repair</fullName>
    </submittedName>
</protein>
<keyword evidence="5" id="KW-1185">Reference proteome</keyword>
<dbReference type="Proteomes" id="UP000095564">
    <property type="component" value="Unassembled WGS sequence"/>
</dbReference>
<proteinExistence type="predicted"/>
<dbReference type="GO" id="GO:0043571">
    <property type="term" value="P:maintenance of CRISPR repeat elements"/>
    <property type="evidence" value="ECO:0007669"/>
    <property type="project" value="InterPro"/>
</dbReference>
<dbReference type="InterPro" id="IPR006482">
    <property type="entry name" value="Cas7_Csh2/Csh2"/>
</dbReference>
<dbReference type="OrthoDB" id="834695at2"/>
<evidence type="ECO:0000313" key="1">
    <source>
        <dbReference type="EMBL" id="CUQ23975.1"/>
    </source>
</evidence>
<organism evidence="1 4">
    <name type="scientific">Anaerostipes hadrus</name>
    <dbReference type="NCBI Taxonomy" id="649756"/>
    <lineage>
        <taxon>Bacteria</taxon>
        <taxon>Bacillati</taxon>
        <taxon>Bacillota</taxon>
        <taxon>Clostridia</taxon>
        <taxon>Lachnospirales</taxon>
        <taxon>Lachnospiraceae</taxon>
        <taxon>Anaerostipes</taxon>
    </lineage>
</organism>
<sequence>MDKRVYGVLGISAIMANWNADFSGYPKTITSGEIFGSDKALKYPMKKMWDDQGDKVLYIKSLRFEKGKKGATSLIPRSLKERYEQLFQVEDLKKNTDVKEVLENLFQAVDVKNFGATFAEASVNISITGAVQFGQGFNKYEECEPQEQPILSPFRDATKATEEKGEAKNSTLGTKIVTDEAHYFYPFVINPAAYREYMELGVTEGYTEDDYNKFKETALVSATSYSTNAKEGCENEFAMFVETEPHLYLPNLTQYITFEKGENKNTIHISAGEVLATLKEQIKSIEIYYNPSTTEIADDLEGAKYYHIVTRKEV</sequence>